<keyword evidence="5" id="KW-0460">Magnesium</keyword>
<dbReference type="GO" id="GO:0008897">
    <property type="term" value="F:holo-[acyl-carrier-protein] synthase activity"/>
    <property type="evidence" value="ECO:0007669"/>
    <property type="project" value="InterPro"/>
</dbReference>
<dbReference type="Gene3D" id="3.90.470.20">
    <property type="entry name" value="4'-phosphopantetheinyl transferase domain"/>
    <property type="match status" value="1"/>
</dbReference>
<name>A0A1X2I1T8_9FUNG</name>
<dbReference type="GO" id="GO:0006633">
    <property type="term" value="P:fatty acid biosynthetic process"/>
    <property type="evidence" value="ECO:0007669"/>
    <property type="project" value="UniProtKB-KW"/>
</dbReference>
<dbReference type="InterPro" id="IPR008278">
    <property type="entry name" value="4-PPantetheinyl_Trfase_dom"/>
</dbReference>
<proteinExistence type="inferred from homology"/>
<gene>
    <name evidence="9" type="ORF">BCR42DRAFT_383238</name>
</gene>
<dbReference type="NCBIfam" id="TIGR00516">
    <property type="entry name" value="acpS"/>
    <property type="match status" value="1"/>
</dbReference>
<evidence type="ECO:0000256" key="1">
    <source>
        <dbReference type="ARBA" id="ARBA00022516"/>
    </source>
</evidence>
<dbReference type="HAMAP" id="MF_00101">
    <property type="entry name" value="AcpS"/>
    <property type="match status" value="1"/>
</dbReference>
<comment type="caution">
    <text evidence="9">The sequence shown here is derived from an EMBL/GenBank/DDBJ whole genome shotgun (WGS) entry which is preliminary data.</text>
</comment>
<protein>
    <submittedName>
        <fullName evidence="9">4'-phosphopantetheinyl transferase</fullName>
    </submittedName>
</protein>
<evidence type="ECO:0000256" key="5">
    <source>
        <dbReference type="ARBA" id="ARBA00022842"/>
    </source>
</evidence>
<evidence type="ECO:0000259" key="8">
    <source>
        <dbReference type="Pfam" id="PF01648"/>
    </source>
</evidence>
<dbReference type="OrthoDB" id="15433at2759"/>
<dbReference type="Pfam" id="PF01648">
    <property type="entry name" value="ACPS"/>
    <property type="match status" value="1"/>
</dbReference>
<keyword evidence="1" id="KW-0444">Lipid biosynthesis</keyword>
<accession>A0A1X2I1T8</accession>
<dbReference type="EMBL" id="MCGE01000034">
    <property type="protein sequence ID" value="ORZ07591.1"/>
    <property type="molecule type" value="Genomic_DNA"/>
</dbReference>
<keyword evidence="2 9" id="KW-0808">Transferase</keyword>
<dbReference type="GO" id="GO:0000287">
    <property type="term" value="F:magnesium ion binding"/>
    <property type="evidence" value="ECO:0007669"/>
    <property type="project" value="InterPro"/>
</dbReference>
<dbReference type="STRING" id="90262.A0A1X2I1T8"/>
<keyword evidence="7" id="KW-0275">Fatty acid biosynthesis</keyword>
<dbReference type="NCBIfam" id="TIGR00556">
    <property type="entry name" value="pantethn_trn"/>
    <property type="match status" value="1"/>
</dbReference>
<dbReference type="Proteomes" id="UP000193560">
    <property type="component" value="Unassembled WGS sequence"/>
</dbReference>
<evidence type="ECO:0000256" key="6">
    <source>
        <dbReference type="ARBA" id="ARBA00023098"/>
    </source>
</evidence>
<feature type="domain" description="4'-phosphopantetheinyl transferase" evidence="8">
    <location>
        <begin position="4"/>
        <end position="103"/>
    </location>
</feature>
<evidence type="ECO:0000313" key="9">
    <source>
        <dbReference type="EMBL" id="ORZ07591.1"/>
    </source>
</evidence>
<evidence type="ECO:0000256" key="4">
    <source>
        <dbReference type="ARBA" id="ARBA00022832"/>
    </source>
</evidence>
<keyword evidence="10" id="KW-1185">Reference proteome</keyword>
<evidence type="ECO:0000256" key="3">
    <source>
        <dbReference type="ARBA" id="ARBA00022723"/>
    </source>
</evidence>
<dbReference type="InterPro" id="IPR037143">
    <property type="entry name" value="4-PPantetheinyl_Trfase_dom_sf"/>
</dbReference>
<reference evidence="9 10" key="1">
    <citation type="submission" date="2016-07" db="EMBL/GenBank/DDBJ databases">
        <title>Pervasive Adenine N6-methylation of Active Genes in Fungi.</title>
        <authorList>
            <consortium name="DOE Joint Genome Institute"/>
            <person name="Mondo S.J."/>
            <person name="Dannebaum R.O."/>
            <person name="Kuo R.C."/>
            <person name="Labutti K."/>
            <person name="Haridas S."/>
            <person name="Kuo A."/>
            <person name="Salamov A."/>
            <person name="Ahrendt S.R."/>
            <person name="Lipzen A."/>
            <person name="Sullivan W."/>
            <person name="Andreopoulos W.B."/>
            <person name="Clum A."/>
            <person name="Lindquist E."/>
            <person name="Daum C."/>
            <person name="Ramamoorthy G.K."/>
            <person name="Gryganskyi A."/>
            <person name="Culley D."/>
            <person name="Magnuson J.K."/>
            <person name="James T.Y."/>
            <person name="O'Malley M.A."/>
            <person name="Stajich J.E."/>
            <person name="Spatafora J.W."/>
            <person name="Visel A."/>
            <person name="Grigoriev I.V."/>
        </authorList>
    </citation>
    <scope>NUCLEOTIDE SEQUENCE [LARGE SCALE GENOMIC DNA]</scope>
    <source>
        <strain evidence="9 10">NRRL 1336</strain>
    </source>
</reference>
<evidence type="ECO:0000313" key="10">
    <source>
        <dbReference type="Proteomes" id="UP000193560"/>
    </source>
</evidence>
<dbReference type="AlphaFoldDB" id="A0A1X2I1T8"/>
<keyword evidence="6" id="KW-0443">Lipid metabolism</keyword>
<dbReference type="SUPFAM" id="SSF56214">
    <property type="entry name" value="4'-phosphopantetheinyl transferase"/>
    <property type="match status" value="1"/>
</dbReference>
<sequence>MILGIGVDIIHLPRIVKLISRTGCEPFARRILSPKEYEEFFQLYPRRKVLDALQQERQIRYLGSRWCIKEAVYKALYPTYKLQWKQVTVDKEKGKPILYINDASSYGIGGSHVSLSHDGEYAIAQVVLEKSIETPPTARAPA</sequence>
<dbReference type="InterPro" id="IPR002582">
    <property type="entry name" value="ACPS"/>
</dbReference>
<evidence type="ECO:0000256" key="2">
    <source>
        <dbReference type="ARBA" id="ARBA00022679"/>
    </source>
</evidence>
<dbReference type="InterPro" id="IPR004568">
    <property type="entry name" value="Ppantetheine-prot_Trfase_dom"/>
</dbReference>
<keyword evidence="4" id="KW-0276">Fatty acid metabolism</keyword>
<evidence type="ECO:0000256" key="7">
    <source>
        <dbReference type="ARBA" id="ARBA00023160"/>
    </source>
</evidence>
<organism evidence="9 10">
    <name type="scientific">Absidia repens</name>
    <dbReference type="NCBI Taxonomy" id="90262"/>
    <lineage>
        <taxon>Eukaryota</taxon>
        <taxon>Fungi</taxon>
        <taxon>Fungi incertae sedis</taxon>
        <taxon>Mucoromycota</taxon>
        <taxon>Mucoromycotina</taxon>
        <taxon>Mucoromycetes</taxon>
        <taxon>Mucorales</taxon>
        <taxon>Cunninghamellaceae</taxon>
        <taxon>Absidia</taxon>
    </lineage>
</organism>
<keyword evidence="3" id="KW-0479">Metal-binding</keyword>